<dbReference type="AlphaFoldDB" id="A0A934VR08"/>
<sequence>MIKQLSIVLKLTAVCSLLASDPTIKPSIVGGEDVDEKDYPWISALVRSSESDESAAERQFCGGVLVAPNWILTAAHCVDNTLPQDFEIIVGNKDLDKEYIPTRPRSIHIHPSHHDRRILRGCDLALIEIDPPIEDLEPIHISKSLSYIVPGRKVQAMGWGLTSFEDDTNTATLKEVELTLSDLSDFHPEHPAHDHIIATEDVSPIAKGINSGDSGSPLVVKNSDSDEWILLGITSTSNTPTNTNTTTSASYSSTAKNIEWIERIIGSTSTQPIEIPVFDRIQQVIGRNGTVYTGYKIWPFAGNRKETISFRYLPSMSRREDEIMDSSTIRYKHAGNGAFYFLDISPGWDLNTASIADLEIERKRNYSFPLVELNPFETIIINSLKNDGSQETFKYMLRYSSLVNGQNYEVISNAASIDTVASEELTTGNLTWIAGRRFRGSSAKSHWVKVENLWSTGSVTVFPSKKTTVEQSEQATGILNTESPIYRSPHKRIELLEFTRFPATDECKIVVNPEFDAEIIVLNRDNYMEIGYADQGSANELDELIVSTNDIARGMIGVYNFDKDATGKFDISIEPYPSQELEFGERQHRGITSADKYYTDRLGHDNWYERHLVTNDQNFESITVEIQGLFFHPGVAIFDPEGEVIEFEYGKRFQTLTFQSEPNATYTIDVINFGGKPVENYRILVEEAAAEQSADPSSNPPTTIRSYSQKEFFVRPIGRSSQKKRLSPPPFRELDR</sequence>
<dbReference type="PRINTS" id="PR00722">
    <property type="entry name" value="CHYMOTRYPSIN"/>
</dbReference>
<evidence type="ECO:0000256" key="1">
    <source>
        <dbReference type="ARBA" id="ARBA00023157"/>
    </source>
</evidence>
<feature type="chain" id="PRO_5037957372" evidence="4">
    <location>
        <begin position="20"/>
        <end position="736"/>
    </location>
</feature>
<evidence type="ECO:0000256" key="4">
    <source>
        <dbReference type="SAM" id="SignalP"/>
    </source>
</evidence>
<dbReference type="Proteomes" id="UP000617628">
    <property type="component" value="Unassembled WGS sequence"/>
</dbReference>
<dbReference type="Gene3D" id="2.40.10.10">
    <property type="entry name" value="Trypsin-like serine proteases"/>
    <property type="match status" value="1"/>
</dbReference>
<dbReference type="InterPro" id="IPR051487">
    <property type="entry name" value="Ser/Thr_Proteases_Immune/Dev"/>
</dbReference>
<dbReference type="InterPro" id="IPR009003">
    <property type="entry name" value="Peptidase_S1_PA"/>
</dbReference>
<reference evidence="6" key="1">
    <citation type="submission" date="2021-01" db="EMBL/GenBank/DDBJ databases">
        <title>Modified the classification status of verrucomicrobia.</title>
        <authorList>
            <person name="Feng X."/>
        </authorList>
    </citation>
    <scope>NUCLEOTIDE SEQUENCE</scope>
    <source>
        <strain evidence="6">KCTC 13126</strain>
    </source>
</reference>
<keyword evidence="7" id="KW-1185">Reference proteome</keyword>
<evidence type="ECO:0000256" key="3">
    <source>
        <dbReference type="SAM" id="MobiDB-lite"/>
    </source>
</evidence>
<dbReference type="EMBL" id="JAENIL010000037">
    <property type="protein sequence ID" value="MBK1878902.1"/>
    <property type="molecule type" value="Genomic_DNA"/>
</dbReference>
<name>A0A934VR08_9BACT</name>
<keyword evidence="2" id="KW-0378">Hydrolase</keyword>
<evidence type="ECO:0000259" key="5">
    <source>
        <dbReference type="PROSITE" id="PS50240"/>
    </source>
</evidence>
<keyword evidence="2" id="KW-0720">Serine protease</keyword>
<comment type="caution">
    <text evidence="6">The sequence shown here is derived from an EMBL/GenBank/DDBJ whole genome shotgun (WGS) entry which is preliminary data.</text>
</comment>
<dbReference type="SMART" id="SM00020">
    <property type="entry name" value="Tryp_SPc"/>
    <property type="match status" value="1"/>
</dbReference>
<evidence type="ECO:0000313" key="6">
    <source>
        <dbReference type="EMBL" id="MBK1878902.1"/>
    </source>
</evidence>
<dbReference type="GO" id="GO:0006508">
    <property type="term" value="P:proteolysis"/>
    <property type="evidence" value="ECO:0007669"/>
    <property type="project" value="UniProtKB-KW"/>
</dbReference>
<dbReference type="InterPro" id="IPR033116">
    <property type="entry name" value="TRYPSIN_SER"/>
</dbReference>
<dbReference type="InterPro" id="IPR001314">
    <property type="entry name" value="Peptidase_S1A"/>
</dbReference>
<dbReference type="PROSITE" id="PS00135">
    <property type="entry name" value="TRYPSIN_SER"/>
    <property type="match status" value="1"/>
</dbReference>
<evidence type="ECO:0000313" key="7">
    <source>
        <dbReference type="Proteomes" id="UP000617628"/>
    </source>
</evidence>
<dbReference type="GO" id="GO:0004252">
    <property type="term" value="F:serine-type endopeptidase activity"/>
    <property type="evidence" value="ECO:0007669"/>
    <property type="project" value="InterPro"/>
</dbReference>
<feature type="compositionally biased region" description="Pro residues" evidence="3">
    <location>
        <begin position="727"/>
        <end position="736"/>
    </location>
</feature>
<dbReference type="SUPFAM" id="SSF50494">
    <property type="entry name" value="Trypsin-like serine proteases"/>
    <property type="match status" value="1"/>
</dbReference>
<dbReference type="PANTHER" id="PTHR24256">
    <property type="entry name" value="TRYPTASE-RELATED"/>
    <property type="match status" value="1"/>
</dbReference>
<dbReference type="InterPro" id="IPR043504">
    <property type="entry name" value="Peptidase_S1_PA_chymotrypsin"/>
</dbReference>
<accession>A0A934VR08</accession>
<dbReference type="CDD" id="cd00190">
    <property type="entry name" value="Tryp_SPc"/>
    <property type="match status" value="1"/>
</dbReference>
<feature type="region of interest" description="Disordered" evidence="3">
    <location>
        <begin position="713"/>
        <end position="736"/>
    </location>
</feature>
<dbReference type="InterPro" id="IPR001254">
    <property type="entry name" value="Trypsin_dom"/>
</dbReference>
<dbReference type="PROSITE" id="PS50240">
    <property type="entry name" value="TRYPSIN_DOM"/>
    <property type="match status" value="1"/>
</dbReference>
<organism evidence="6 7">
    <name type="scientific">Pelagicoccus mobilis</name>
    <dbReference type="NCBI Taxonomy" id="415221"/>
    <lineage>
        <taxon>Bacteria</taxon>
        <taxon>Pseudomonadati</taxon>
        <taxon>Verrucomicrobiota</taxon>
        <taxon>Opitutia</taxon>
        <taxon>Puniceicoccales</taxon>
        <taxon>Pelagicoccaceae</taxon>
        <taxon>Pelagicoccus</taxon>
    </lineage>
</organism>
<dbReference type="PROSITE" id="PS00134">
    <property type="entry name" value="TRYPSIN_HIS"/>
    <property type="match status" value="1"/>
</dbReference>
<dbReference type="RefSeq" id="WP_200357115.1">
    <property type="nucleotide sequence ID" value="NZ_JAENIL010000037.1"/>
</dbReference>
<keyword evidence="4" id="KW-0732">Signal</keyword>
<feature type="signal peptide" evidence="4">
    <location>
        <begin position="1"/>
        <end position="19"/>
    </location>
</feature>
<gene>
    <name evidence="6" type="ORF">JIN87_18610</name>
</gene>
<dbReference type="InterPro" id="IPR018114">
    <property type="entry name" value="TRYPSIN_HIS"/>
</dbReference>
<keyword evidence="2 6" id="KW-0645">Protease</keyword>
<protein>
    <submittedName>
        <fullName evidence="6">Serine protease</fullName>
    </submittedName>
</protein>
<keyword evidence="1" id="KW-1015">Disulfide bond</keyword>
<evidence type="ECO:0000256" key="2">
    <source>
        <dbReference type="RuleBase" id="RU363034"/>
    </source>
</evidence>
<feature type="domain" description="Peptidase S1" evidence="5">
    <location>
        <begin position="28"/>
        <end position="266"/>
    </location>
</feature>
<proteinExistence type="predicted"/>
<dbReference type="Pfam" id="PF00089">
    <property type="entry name" value="Trypsin"/>
    <property type="match status" value="1"/>
</dbReference>